<gene>
    <name evidence="7" type="primary">LOC103695721</name>
</gene>
<evidence type="ECO:0000256" key="3">
    <source>
        <dbReference type="SAM" id="MobiDB-lite"/>
    </source>
</evidence>
<feature type="domain" description="PH" evidence="4">
    <location>
        <begin position="51"/>
        <end position="158"/>
    </location>
</feature>
<dbReference type="InterPro" id="IPR025757">
    <property type="entry name" value="MIP1_Leuzipper"/>
</dbReference>
<dbReference type="GO" id="GO:0005096">
    <property type="term" value="F:GTPase activator activity"/>
    <property type="evidence" value="ECO:0007669"/>
    <property type="project" value="UniProtKB-KW"/>
</dbReference>
<protein>
    <submittedName>
        <fullName evidence="7">Rho GTPase-activating protein 7-like isoform X1</fullName>
    </submittedName>
</protein>
<dbReference type="Pfam" id="PF00169">
    <property type="entry name" value="PH"/>
    <property type="match status" value="1"/>
</dbReference>
<feature type="compositionally biased region" description="Basic and acidic residues" evidence="3">
    <location>
        <begin position="978"/>
        <end position="990"/>
    </location>
</feature>
<dbReference type="Pfam" id="PF14389">
    <property type="entry name" value="Lzipper-MIP1"/>
    <property type="match status" value="1"/>
</dbReference>
<feature type="compositionally biased region" description="Polar residues" evidence="3">
    <location>
        <begin position="872"/>
        <end position="898"/>
    </location>
</feature>
<dbReference type="CDD" id="cd00821">
    <property type="entry name" value="PH"/>
    <property type="match status" value="1"/>
</dbReference>
<dbReference type="RefSeq" id="XP_008775337.2">
    <property type="nucleotide sequence ID" value="XM_008777115.4"/>
</dbReference>
<organism evidence="6 7">
    <name type="scientific">Phoenix dactylifera</name>
    <name type="common">Date palm</name>
    <dbReference type="NCBI Taxonomy" id="42345"/>
    <lineage>
        <taxon>Eukaryota</taxon>
        <taxon>Viridiplantae</taxon>
        <taxon>Streptophyta</taxon>
        <taxon>Embryophyta</taxon>
        <taxon>Tracheophyta</taxon>
        <taxon>Spermatophyta</taxon>
        <taxon>Magnoliopsida</taxon>
        <taxon>Liliopsida</taxon>
        <taxon>Arecaceae</taxon>
        <taxon>Coryphoideae</taxon>
        <taxon>Phoeniceae</taxon>
        <taxon>Phoenix</taxon>
    </lineage>
</organism>
<dbReference type="SMART" id="SM00233">
    <property type="entry name" value="PH"/>
    <property type="match status" value="1"/>
</dbReference>
<feature type="compositionally biased region" description="Polar residues" evidence="3">
    <location>
        <begin position="803"/>
        <end position="813"/>
    </location>
</feature>
<dbReference type="InterPro" id="IPR001849">
    <property type="entry name" value="PH_domain"/>
</dbReference>
<accession>A0A8B7BF55</accession>
<feature type="domain" description="Rho-GAP" evidence="5">
    <location>
        <begin position="206"/>
        <end position="405"/>
    </location>
</feature>
<feature type="compositionally biased region" description="Polar residues" evidence="3">
    <location>
        <begin position="1039"/>
        <end position="1050"/>
    </location>
</feature>
<feature type="compositionally biased region" description="Basic and acidic residues" evidence="3">
    <location>
        <begin position="442"/>
        <end position="451"/>
    </location>
</feature>
<evidence type="ECO:0000313" key="7">
    <source>
        <dbReference type="RefSeq" id="XP_008775337.2"/>
    </source>
</evidence>
<dbReference type="PANTHER" id="PTHR46265:SF2">
    <property type="entry name" value="RHO GTPASE-ACTIVATING PROTEIN 7"/>
    <property type="match status" value="1"/>
</dbReference>
<dbReference type="Proteomes" id="UP000228380">
    <property type="component" value="Chromosome 8"/>
</dbReference>
<dbReference type="PROSITE" id="PS50238">
    <property type="entry name" value="RHOGAP"/>
    <property type="match status" value="1"/>
</dbReference>
<feature type="region of interest" description="Disordered" evidence="3">
    <location>
        <begin position="803"/>
        <end position="1107"/>
    </location>
</feature>
<dbReference type="PROSITE" id="PS50003">
    <property type="entry name" value="PH_DOMAIN"/>
    <property type="match status" value="1"/>
</dbReference>
<dbReference type="InterPro" id="IPR000198">
    <property type="entry name" value="RhoGAP_dom"/>
</dbReference>
<dbReference type="Gene3D" id="2.30.29.30">
    <property type="entry name" value="Pleckstrin-homology domain (PH domain)/Phosphotyrosine-binding domain (PTB)"/>
    <property type="match status" value="1"/>
</dbReference>
<dbReference type="Pfam" id="PF00620">
    <property type="entry name" value="RhoGAP"/>
    <property type="match status" value="1"/>
</dbReference>
<feature type="region of interest" description="Disordered" evidence="3">
    <location>
        <begin position="418"/>
        <end position="502"/>
    </location>
</feature>
<dbReference type="CDD" id="cd00159">
    <property type="entry name" value="RhoGAP"/>
    <property type="match status" value="1"/>
</dbReference>
<dbReference type="InterPro" id="IPR011993">
    <property type="entry name" value="PH-like_dom_sf"/>
</dbReference>
<keyword evidence="6" id="KW-1185">Reference proteome</keyword>
<dbReference type="Gene3D" id="1.10.555.10">
    <property type="entry name" value="Rho GTPase activation protein"/>
    <property type="match status" value="1"/>
</dbReference>
<feature type="compositionally biased region" description="Basic and acidic residues" evidence="3">
    <location>
        <begin position="936"/>
        <end position="945"/>
    </location>
</feature>
<feature type="compositionally biased region" description="Polar residues" evidence="3">
    <location>
        <begin position="824"/>
        <end position="836"/>
    </location>
</feature>
<dbReference type="KEGG" id="pda:103695721"/>
<proteinExistence type="predicted"/>
<evidence type="ECO:0000256" key="1">
    <source>
        <dbReference type="ARBA" id="ARBA00022468"/>
    </source>
</evidence>
<dbReference type="SUPFAM" id="SSF48350">
    <property type="entry name" value="GTPase activation domain, GAP"/>
    <property type="match status" value="1"/>
</dbReference>
<evidence type="ECO:0000259" key="4">
    <source>
        <dbReference type="PROSITE" id="PS50003"/>
    </source>
</evidence>
<feature type="compositionally biased region" description="Polar residues" evidence="3">
    <location>
        <begin position="905"/>
        <end position="927"/>
    </location>
</feature>
<feature type="compositionally biased region" description="Low complexity" evidence="3">
    <location>
        <begin position="1051"/>
        <end position="1068"/>
    </location>
</feature>
<feature type="region of interest" description="Disordered" evidence="3">
    <location>
        <begin position="1124"/>
        <end position="1147"/>
    </location>
</feature>
<evidence type="ECO:0000259" key="5">
    <source>
        <dbReference type="PROSITE" id="PS50238"/>
    </source>
</evidence>
<feature type="compositionally biased region" description="Acidic residues" evidence="3">
    <location>
        <begin position="474"/>
        <end position="490"/>
    </location>
</feature>
<dbReference type="SUPFAM" id="SSF50729">
    <property type="entry name" value="PH domain-like"/>
    <property type="match status" value="1"/>
</dbReference>
<feature type="coiled-coil region" evidence="2">
    <location>
        <begin position="643"/>
        <end position="684"/>
    </location>
</feature>
<sequence>MIVGAPEMASSNLTENAMQCKTCHGEGDPNIRTTWISDNPDKQSNTCPNCQIFKSGPLFISSKGIGWTSWKKRWFVLTRTSLVFFRSDPNSLPQKGNEANLTLGGMDLNNSGSVVVKADKKLLIVLFPDGRDGRTFTLKAETSEDLYEWKSALENALALAPGACAMGQNGIFCNDITDSNEASGEQVKDKEPEPVKSTVIGRPILLALEDIDGSPSFLEKALRFIEDYGIKVEGILRQSADVEEVKRRVKDYEQGKNEFSSDEDAHVIGDCIKYVLRELPSSPVPASCCTALVDAYRTDRGDRMDAMRAAIYETFPEPNRRLVQRILKMMRTVAYHRSENRMSLSALAACMAPLLLRPLLAGDCEFEDDFTMGGDGSIQLLQAAAAANHAQAIVIILLEEYGNIFDEDLLEDGSFSSELYSESEGGDVEDDESTDHDIPEDDGYHDGHNGLETDIDDDPERSSSGTLSERSSYDESDPYDDKATEDEDIDGTSPRDDEPSNTKRTLLLRHDHDQKSSSTSNIPYPEDVGVQKYEILPNENINSSAAPSCEPNESIGNVPPSTEAMLKSVSHNVTSSVTDKSNEPAPSIKQRTVWGRTSARKNLSMESIDYSSDDEIAIQRLEGTKSDLQTKIAKEVKGNTMLQASLERRKEALRERRLALEQDVEKLREQLQKERDLRASLESGLMNMRPGNISYASAMDSKFIFVIKTRADLEEVAFAEADIINLKQKVADLRGQLNNQPQKANASLCESCSKLLYTTDKAEGKDQTANIESTTLAHQNKMLSKSDDVSSGRACEKMLTPTQDLLSSPNANPSYIRKPERASQDNTIFSGTGSCSSEERPTLGTLAPSKKFASKDENSNSLANRKDVKVQTPDSPSLPSTQPLLNQQVNMTTQSSKMSPGPNRISCTEDPTTIVCNTLPKSTSRGESSMLAADSENVKTLRRDTVSTSDRQPSQKQPTNTSSMSSMLAADTKNVRSVRRDLVSTSDRRPSQKQQRNTSNMNSSISSGLANIPSTEGSTTDGFRTASKKSLPKVDNVKTETQVLPSLPNRQPSQMQQPNNANPNSSSSLKADNVSSEESAAVGRTASSKKSSSKPEETTSSSSALVKLTNRLNFLKERRAQLVNELQDMDINRSSGPEGPPLRTNSR</sequence>
<evidence type="ECO:0000313" key="6">
    <source>
        <dbReference type="Proteomes" id="UP000228380"/>
    </source>
</evidence>
<reference evidence="6" key="1">
    <citation type="journal article" date="2019" name="Nat. Commun.">
        <title>Genome-wide association mapping of date palm fruit traits.</title>
        <authorList>
            <person name="Hazzouri K.M."/>
            <person name="Gros-Balthazard M."/>
            <person name="Flowers J.M."/>
            <person name="Copetti D."/>
            <person name="Lemansour A."/>
            <person name="Lebrun M."/>
            <person name="Masmoudi K."/>
            <person name="Ferrand S."/>
            <person name="Dhar M.I."/>
            <person name="Fresquez Z.A."/>
            <person name="Rosas U."/>
            <person name="Zhang J."/>
            <person name="Talag J."/>
            <person name="Lee S."/>
            <person name="Kudrna D."/>
            <person name="Powell R.F."/>
            <person name="Leitch I.J."/>
            <person name="Krueger R.R."/>
            <person name="Wing R.A."/>
            <person name="Amiri K.M.A."/>
            <person name="Purugganan M.D."/>
        </authorList>
    </citation>
    <scope>NUCLEOTIDE SEQUENCE [LARGE SCALE GENOMIC DNA]</scope>
    <source>
        <strain evidence="6">cv. Khalas</strain>
    </source>
</reference>
<reference evidence="7" key="2">
    <citation type="submission" date="2025-08" db="UniProtKB">
        <authorList>
            <consortium name="RefSeq"/>
        </authorList>
    </citation>
    <scope>IDENTIFICATION</scope>
    <source>
        <tissue evidence="7">Young leaves</tissue>
    </source>
</reference>
<dbReference type="PANTHER" id="PTHR46265">
    <property type="entry name" value="RHO GTPASE-ACTIVATING PROTEIN 7"/>
    <property type="match status" value="1"/>
</dbReference>
<dbReference type="GeneID" id="103695721"/>
<feature type="compositionally biased region" description="Basic and acidic residues" evidence="3">
    <location>
        <begin position="853"/>
        <end position="869"/>
    </location>
</feature>
<dbReference type="AlphaFoldDB" id="A0A8B7BF55"/>
<dbReference type="InterPro" id="IPR008936">
    <property type="entry name" value="Rho_GTPase_activation_prot"/>
</dbReference>
<feature type="compositionally biased region" description="Acidic residues" evidence="3">
    <location>
        <begin position="424"/>
        <end position="441"/>
    </location>
</feature>
<feature type="compositionally biased region" description="Polar residues" evidence="3">
    <location>
        <begin position="1069"/>
        <end position="1078"/>
    </location>
</feature>
<keyword evidence="1" id="KW-0343">GTPase activation</keyword>
<dbReference type="InterPro" id="IPR052799">
    <property type="entry name" value="Rho_GAP_Regulators"/>
</dbReference>
<dbReference type="OrthoDB" id="2157866at2759"/>
<dbReference type="GO" id="GO:0007165">
    <property type="term" value="P:signal transduction"/>
    <property type="evidence" value="ECO:0007669"/>
    <property type="project" value="InterPro"/>
</dbReference>
<evidence type="ECO:0000256" key="2">
    <source>
        <dbReference type="SAM" id="Coils"/>
    </source>
</evidence>
<feature type="compositionally biased region" description="Polar residues" evidence="3">
    <location>
        <begin position="946"/>
        <end position="966"/>
    </location>
</feature>
<dbReference type="SMART" id="SM00324">
    <property type="entry name" value="RhoGAP"/>
    <property type="match status" value="1"/>
</dbReference>
<feature type="compositionally biased region" description="Polar residues" evidence="3">
    <location>
        <begin position="992"/>
        <end position="1022"/>
    </location>
</feature>
<name>A0A8B7BF55_PHODC</name>
<feature type="region of interest" description="Disordered" evidence="3">
    <location>
        <begin position="507"/>
        <end position="526"/>
    </location>
</feature>
<keyword evidence="2" id="KW-0175">Coiled coil</keyword>